<dbReference type="GO" id="GO:0007169">
    <property type="term" value="P:cell surface receptor protein tyrosine kinase signaling pathway"/>
    <property type="evidence" value="ECO:0007669"/>
    <property type="project" value="TreeGrafter"/>
</dbReference>
<feature type="domain" description="Serine-threonine/tyrosine-protein kinase catalytic" evidence="1">
    <location>
        <begin position="2"/>
        <end position="55"/>
    </location>
</feature>
<dbReference type="Proteomes" id="UP001163046">
    <property type="component" value="Unassembled WGS sequence"/>
</dbReference>
<dbReference type="EMBL" id="MU825397">
    <property type="protein sequence ID" value="KAJ7393668.1"/>
    <property type="molecule type" value="Genomic_DNA"/>
</dbReference>
<reference evidence="2" key="1">
    <citation type="submission" date="2023-01" db="EMBL/GenBank/DDBJ databases">
        <title>Genome assembly of the deep-sea coral Lophelia pertusa.</title>
        <authorList>
            <person name="Herrera S."/>
            <person name="Cordes E."/>
        </authorList>
    </citation>
    <scope>NUCLEOTIDE SEQUENCE</scope>
    <source>
        <strain evidence="2">USNM1676648</strain>
        <tissue evidence="2">Polyp</tissue>
    </source>
</reference>
<dbReference type="PANTHER" id="PTHR24416">
    <property type="entry name" value="TYROSINE-PROTEIN KINASE RECEPTOR"/>
    <property type="match status" value="1"/>
</dbReference>
<evidence type="ECO:0000313" key="2">
    <source>
        <dbReference type="EMBL" id="KAJ7393668.1"/>
    </source>
</evidence>
<dbReference type="OrthoDB" id="5971581at2759"/>
<proteinExistence type="predicted"/>
<dbReference type="GO" id="GO:0043235">
    <property type="term" value="C:receptor complex"/>
    <property type="evidence" value="ECO:0007669"/>
    <property type="project" value="TreeGrafter"/>
</dbReference>
<sequence length="56" mass="6448">MGGVPYPTLTNAELCKLLKTGYRMERPDMCCDEVYELMTECWSEEPCTRPSFHAVD</sequence>
<protein>
    <recommendedName>
        <fullName evidence="1">Serine-threonine/tyrosine-protein kinase catalytic domain-containing protein</fullName>
    </recommendedName>
</protein>
<keyword evidence="3" id="KW-1185">Reference proteome</keyword>
<dbReference type="GO" id="GO:0005886">
    <property type="term" value="C:plasma membrane"/>
    <property type="evidence" value="ECO:0007669"/>
    <property type="project" value="TreeGrafter"/>
</dbReference>
<dbReference type="InterPro" id="IPR050122">
    <property type="entry name" value="RTK"/>
</dbReference>
<dbReference type="AlphaFoldDB" id="A0A9X0A5W6"/>
<dbReference type="InterPro" id="IPR011009">
    <property type="entry name" value="Kinase-like_dom_sf"/>
</dbReference>
<name>A0A9X0A5W6_9CNID</name>
<dbReference type="PANTHER" id="PTHR24416:SF611">
    <property type="entry name" value="TYROSINE-PROTEIN KINASE TRANSMEMBRANE RECEPTOR ROR"/>
    <property type="match status" value="1"/>
</dbReference>
<dbReference type="FunFam" id="1.10.510.10:FF:001346">
    <property type="entry name" value="Uncharacterized protein"/>
    <property type="match status" value="1"/>
</dbReference>
<gene>
    <name evidence="2" type="ORF">OS493_003324</name>
</gene>
<dbReference type="SUPFAM" id="SSF56112">
    <property type="entry name" value="Protein kinase-like (PK-like)"/>
    <property type="match status" value="1"/>
</dbReference>
<accession>A0A9X0A5W6</accession>
<dbReference type="InterPro" id="IPR001245">
    <property type="entry name" value="Ser-Thr/Tyr_kinase_cat_dom"/>
</dbReference>
<evidence type="ECO:0000313" key="3">
    <source>
        <dbReference type="Proteomes" id="UP001163046"/>
    </source>
</evidence>
<organism evidence="2 3">
    <name type="scientific">Desmophyllum pertusum</name>
    <dbReference type="NCBI Taxonomy" id="174260"/>
    <lineage>
        <taxon>Eukaryota</taxon>
        <taxon>Metazoa</taxon>
        <taxon>Cnidaria</taxon>
        <taxon>Anthozoa</taxon>
        <taxon>Hexacorallia</taxon>
        <taxon>Scleractinia</taxon>
        <taxon>Caryophylliina</taxon>
        <taxon>Caryophylliidae</taxon>
        <taxon>Desmophyllum</taxon>
    </lineage>
</organism>
<dbReference type="GO" id="GO:0004714">
    <property type="term" value="F:transmembrane receptor protein tyrosine kinase activity"/>
    <property type="evidence" value="ECO:0007669"/>
    <property type="project" value="TreeGrafter"/>
</dbReference>
<comment type="caution">
    <text evidence="2">The sequence shown here is derived from an EMBL/GenBank/DDBJ whole genome shotgun (WGS) entry which is preliminary data.</text>
</comment>
<dbReference type="Gene3D" id="1.10.510.10">
    <property type="entry name" value="Transferase(Phosphotransferase) domain 1"/>
    <property type="match status" value="1"/>
</dbReference>
<evidence type="ECO:0000259" key="1">
    <source>
        <dbReference type="Pfam" id="PF07714"/>
    </source>
</evidence>
<dbReference type="Pfam" id="PF07714">
    <property type="entry name" value="PK_Tyr_Ser-Thr"/>
    <property type="match status" value="1"/>
</dbReference>